<sequence>MLYRLILLLLLICSYATASWSQSNNSSALKDFTFEREKQKKLRIKFQLINNLIIIPVYVNRQKEPLNFVLDTGVGYPIMVHKEAAKNAKLNTQRMRKITIKGVGTDQTESLDAYHSWGNHIHIKGGVIGNNQDVLFPERDIYHLSENLGMEIHGLIGYNIFKDFVIDLNYNRKTITLYQHDYFQKKVKRRKKRYQTIPMDVRNRRAFITANLSGQPQPLDSLELMIDTGASNGITLFEDENENLLASTKALRTYLGVGLNGSLYGKLDRRKAFQIGDYTFKNPVINFPDTLAFRGIGEQTDRKGSVGGELLRRFKITLDYQNETIYLKKGADFSDQWLYNLSGLEVKTPIPGLYFYEIAMVRKGSPAEKAGILAGDQLLSINGVSTLTCSYEKVIELLHQQRGKMTVVVQKANGGLLKVKLRLKDPLQ</sequence>
<keyword evidence="4" id="KW-1185">Reference proteome</keyword>
<dbReference type="InterPro" id="IPR036034">
    <property type="entry name" value="PDZ_sf"/>
</dbReference>
<feature type="signal peptide" evidence="1">
    <location>
        <begin position="1"/>
        <end position="18"/>
    </location>
</feature>
<accession>A0ABP9CYC0</accession>
<feature type="domain" description="PDZ" evidence="2">
    <location>
        <begin position="358"/>
        <end position="413"/>
    </location>
</feature>
<feature type="chain" id="PRO_5047243624" description="PDZ domain-containing protein" evidence="1">
    <location>
        <begin position="19"/>
        <end position="428"/>
    </location>
</feature>
<dbReference type="Proteomes" id="UP001500298">
    <property type="component" value="Unassembled WGS sequence"/>
</dbReference>
<dbReference type="Gene3D" id="2.40.70.10">
    <property type="entry name" value="Acid Proteases"/>
    <property type="match status" value="2"/>
</dbReference>
<evidence type="ECO:0000259" key="2">
    <source>
        <dbReference type="PROSITE" id="PS50106"/>
    </source>
</evidence>
<dbReference type="SMART" id="SM00228">
    <property type="entry name" value="PDZ"/>
    <property type="match status" value="1"/>
</dbReference>
<dbReference type="CDD" id="cd00136">
    <property type="entry name" value="PDZ_canonical"/>
    <property type="match status" value="1"/>
</dbReference>
<dbReference type="Pfam" id="PF17820">
    <property type="entry name" value="PDZ_6"/>
    <property type="match status" value="1"/>
</dbReference>
<keyword evidence="1" id="KW-0732">Signal</keyword>
<dbReference type="RefSeq" id="WP_345368590.1">
    <property type="nucleotide sequence ID" value="NZ_BAABJX010000005.1"/>
</dbReference>
<evidence type="ECO:0000256" key="1">
    <source>
        <dbReference type="SAM" id="SignalP"/>
    </source>
</evidence>
<dbReference type="Gene3D" id="2.30.42.10">
    <property type="match status" value="1"/>
</dbReference>
<evidence type="ECO:0000313" key="3">
    <source>
        <dbReference type="EMBL" id="GAA4821594.1"/>
    </source>
</evidence>
<name>A0ABP9CYC0_9BACT</name>
<comment type="caution">
    <text evidence="3">The sequence shown here is derived from an EMBL/GenBank/DDBJ whole genome shotgun (WGS) entry which is preliminary data.</text>
</comment>
<protein>
    <recommendedName>
        <fullName evidence="2">PDZ domain-containing protein</fullName>
    </recommendedName>
</protein>
<dbReference type="InterPro" id="IPR001478">
    <property type="entry name" value="PDZ"/>
</dbReference>
<evidence type="ECO:0000313" key="4">
    <source>
        <dbReference type="Proteomes" id="UP001500298"/>
    </source>
</evidence>
<proteinExistence type="predicted"/>
<dbReference type="InterPro" id="IPR041489">
    <property type="entry name" value="PDZ_6"/>
</dbReference>
<dbReference type="EMBL" id="BAABJX010000005">
    <property type="protein sequence ID" value="GAA4821594.1"/>
    <property type="molecule type" value="Genomic_DNA"/>
</dbReference>
<dbReference type="SUPFAM" id="SSF50156">
    <property type="entry name" value="PDZ domain-like"/>
    <property type="match status" value="1"/>
</dbReference>
<organism evidence="3 4">
    <name type="scientific">Algivirga pacifica</name>
    <dbReference type="NCBI Taxonomy" id="1162670"/>
    <lineage>
        <taxon>Bacteria</taxon>
        <taxon>Pseudomonadati</taxon>
        <taxon>Bacteroidota</taxon>
        <taxon>Cytophagia</taxon>
        <taxon>Cytophagales</taxon>
        <taxon>Flammeovirgaceae</taxon>
        <taxon>Algivirga</taxon>
    </lineage>
</organism>
<reference evidence="4" key="1">
    <citation type="journal article" date="2019" name="Int. J. Syst. Evol. Microbiol.">
        <title>The Global Catalogue of Microorganisms (GCM) 10K type strain sequencing project: providing services to taxonomists for standard genome sequencing and annotation.</title>
        <authorList>
            <consortium name="The Broad Institute Genomics Platform"/>
            <consortium name="The Broad Institute Genome Sequencing Center for Infectious Disease"/>
            <person name="Wu L."/>
            <person name="Ma J."/>
        </authorList>
    </citation>
    <scope>NUCLEOTIDE SEQUENCE [LARGE SCALE GENOMIC DNA]</scope>
    <source>
        <strain evidence="4">JCM 18326</strain>
    </source>
</reference>
<dbReference type="PROSITE" id="PS50106">
    <property type="entry name" value="PDZ"/>
    <property type="match status" value="1"/>
</dbReference>
<gene>
    <name evidence="3" type="ORF">GCM10023331_02410</name>
</gene>
<dbReference type="InterPro" id="IPR021109">
    <property type="entry name" value="Peptidase_aspartic_dom_sf"/>
</dbReference>